<feature type="transmembrane region" description="Helical" evidence="1">
    <location>
        <begin position="156"/>
        <end position="177"/>
    </location>
</feature>
<dbReference type="InterPro" id="IPR022051">
    <property type="entry name" value="DUF3611"/>
</dbReference>
<reference evidence="2 3" key="1">
    <citation type="submission" date="2020-02" db="EMBL/GenBank/DDBJ databases">
        <authorList>
            <person name="Ma Q."/>
            <person name="Huang Y."/>
            <person name="Song X."/>
            <person name="Pei D."/>
        </authorList>
    </citation>
    <scope>NUCLEOTIDE SEQUENCE [LARGE SCALE GENOMIC DNA]</scope>
    <source>
        <strain evidence="2">Sxm20200214</strain>
        <tissue evidence="2">Leaf</tissue>
    </source>
</reference>
<feature type="transmembrane region" description="Helical" evidence="1">
    <location>
        <begin position="405"/>
        <end position="428"/>
    </location>
</feature>
<sequence>MPSLHMPTASSSGVSAVALRPGFHHRLPARLFPSFNPLRLAPNPLISPKRRGTISSYQSPSSPLLHGFQIRGSKPSLAPFTVASSYPTSPGSISGDSEVDKAKLAQVAKRLEKTSRYFKRLGSIGFWGQLVSTLVAAVILSFSVAVTGKPTSPATFYATASGIAAAFVSVFWSFGYIRLSERLRRTAADPAKAPPRADVVKGLRSGIMVNLVGMGAAILGMQATVGFLVAKALTTSASPFYQGVSQGYSPVLALDVFLVQWQQMDVEYTFWQMLNLCTSPKVVYQHTKYHKQTKNQWARDDPAFIVICSLLLIVATLAYCATYDHSGSHAVVVVVSVFLTHFLITGAVIATCCWFLTNSYLREEAPNSHVVEQRVEWLYTFDVHCNSFFPMFVLLYVVHYFLSPLLITHGFIALLLSNLLFMVGASYYHYLNFLGYDVLPFLERTTFFLYPIGIVIVLSPILILSGFNPSRYFMNMYFSQRL</sequence>
<feature type="transmembrane region" description="Helical" evidence="1">
    <location>
        <begin position="448"/>
        <end position="467"/>
    </location>
</feature>
<keyword evidence="1" id="KW-0812">Transmembrane</keyword>
<protein>
    <submittedName>
        <fullName evidence="2">Uncharacterized protein</fullName>
    </submittedName>
</protein>
<evidence type="ECO:0000256" key="1">
    <source>
        <dbReference type="SAM" id="Phobius"/>
    </source>
</evidence>
<dbReference type="PANTHER" id="PTHR34548">
    <property type="entry name" value="PROTEIN TIC 21, CHLOROPLASTIC"/>
    <property type="match status" value="1"/>
</dbReference>
<name>A0A8X7UFP3_BRACI</name>
<gene>
    <name evidence="2" type="ORF">Bca52824_060520</name>
</gene>
<dbReference type="OrthoDB" id="5900at2759"/>
<keyword evidence="3" id="KW-1185">Reference proteome</keyword>
<feature type="transmembrane region" description="Helical" evidence="1">
    <location>
        <begin position="211"/>
        <end position="230"/>
    </location>
</feature>
<dbReference type="InterPro" id="IPR007881">
    <property type="entry name" value="UNC-50"/>
</dbReference>
<accession>A0A8X7UFP3</accession>
<keyword evidence="1" id="KW-1133">Transmembrane helix</keyword>
<evidence type="ECO:0000313" key="2">
    <source>
        <dbReference type="EMBL" id="KAG2277965.1"/>
    </source>
</evidence>
<proteinExistence type="predicted"/>
<feature type="transmembrane region" description="Helical" evidence="1">
    <location>
        <begin position="330"/>
        <end position="357"/>
    </location>
</feature>
<dbReference type="Proteomes" id="UP000886595">
    <property type="component" value="Unassembled WGS sequence"/>
</dbReference>
<dbReference type="Pfam" id="PF05216">
    <property type="entry name" value="UNC-50"/>
    <property type="match status" value="1"/>
</dbReference>
<feature type="transmembrane region" description="Helical" evidence="1">
    <location>
        <begin position="303"/>
        <end position="323"/>
    </location>
</feature>
<keyword evidence="1" id="KW-0472">Membrane</keyword>
<dbReference type="EMBL" id="JAAMPC010000012">
    <property type="protein sequence ID" value="KAG2277965.1"/>
    <property type="molecule type" value="Genomic_DNA"/>
</dbReference>
<dbReference type="PANTHER" id="PTHR34548:SF5">
    <property type="entry name" value="PROTEIN TIC 21, CHLOROPLASTIC"/>
    <property type="match status" value="1"/>
</dbReference>
<feature type="transmembrane region" description="Helical" evidence="1">
    <location>
        <begin position="124"/>
        <end position="144"/>
    </location>
</feature>
<comment type="caution">
    <text evidence="2">The sequence shown here is derived from an EMBL/GenBank/DDBJ whole genome shotgun (WGS) entry which is preliminary data.</text>
</comment>
<dbReference type="AlphaFoldDB" id="A0A8X7UFP3"/>
<organism evidence="2 3">
    <name type="scientific">Brassica carinata</name>
    <name type="common">Ethiopian mustard</name>
    <name type="synonym">Abyssinian cabbage</name>
    <dbReference type="NCBI Taxonomy" id="52824"/>
    <lineage>
        <taxon>Eukaryota</taxon>
        <taxon>Viridiplantae</taxon>
        <taxon>Streptophyta</taxon>
        <taxon>Embryophyta</taxon>
        <taxon>Tracheophyta</taxon>
        <taxon>Spermatophyta</taxon>
        <taxon>Magnoliopsida</taxon>
        <taxon>eudicotyledons</taxon>
        <taxon>Gunneridae</taxon>
        <taxon>Pentapetalae</taxon>
        <taxon>rosids</taxon>
        <taxon>malvids</taxon>
        <taxon>Brassicales</taxon>
        <taxon>Brassicaceae</taxon>
        <taxon>Brassiceae</taxon>
        <taxon>Brassica</taxon>
    </lineage>
</organism>
<evidence type="ECO:0000313" key="3">
    <source>
        <dbReference type="Proteomes" id="UP000886595"/>
    </source>
</evidence>